<evidence type="ECO:0000256" key="1">
    <source>
        <dbReference type="ARBA" id="ARBA00001967"/>
    </source>
</evidence>
<comment type="subunit">
    <text evidence="4">Heterodimer of a large and a small subunit.</text>
</comment>
<accession>A0A084JJK2</accession>
<dbReference type="PROSITE" id="PS00508">
    <property type="entry name" value="NI_HGENASE_L_2"/>
    <property type="match status" value="1"/>
</dbReference>
<dbReference type="PANTHER" id="PTHR42958:SF2">
    <property type="entry name" value="UPTAKE HYDROGENASE LARGE SUBUNIT"/>
    <property type="match status" value="1"/>
</dbReference>
<feature type="binding site" evidence="8">
    <location>
        <position position="61"/>
    </location>
    <ligand>
        <name>Ni(2+)</name>
        <dbReference type="ChEBI" id="CHEBI:49786"/>
    </ligand>
</feature>
<dbReference type="OrthoDB" id="9761717at2"/>
<dbReference type="SUPFAM" id="SSF56762">
    <property type="entry name" value="HydB/Nqo4-like"/>
    <property type="match status" value="1"/>
</dbReference>
<keyword evidence="6 8" id="KW-0479">Metal-binding</keyword>
<comment type="cofactor">
    <cofactor evidence="1 8">
        <name>Ni(2+)</name>
        <dbReference type="ChEBI" id="CHEBI:49786"/>
    </cofactor>
</comment>
<evidence type="ECO:0000256" key="6">
    <source>
        <dbReference type="ARBA" id="ARBA00022723"/>
    </source>
</evidence>
<feature type="binding site" evidence="8">
    <location>
        <position position="441"/>
    </location>
    <ligand>
        <name>Fe cation</name>
        <dbReference type="ChEBI" id="CHEBI:24875"/>
    </ligand>
</feature>
<dbReference type="GO" id="GO:0016151">
    <property type="term" value="F:nickel cation binding"/>
    <property type="evidence" value="ECO:0007669"/>
    <property type="project" value="InterPro"/>
</dbReference>
<dbReference type="Proteomes" id="UP000028525">
    <property type="component" value="Unassembled WGS sequence"/>
</dbReference>
<dbReference type="AlphaFoldDB" id="A0A084JJK2"/>
<feature type="binding site" evidence="8">
    <location>
        <position position="438"/>
    </location>
    <ligand>
        <name>Ni(2+)</name>
        <dbReference type="ChEBI" id="CHEBI:49786"/>
    </ligand>
</feature>
<dbReference type="GO" id="GO:0030313">
    <property type="term" value="C:cell envelope"/>
    <property type="evidence" value="ECO:0007669"/>
    <property type="project" value="UniProtKB-SubCell"/>
</dbReference>
<name>A0A084JJK2_9FIRM</name>
<keyword evidence="7 9" id="KW-0560">Oxidoreductase</keyword>
<evidence type="ECO:0000313" key="11">
    <source>
        <dbReference type="Proteomes" id="UP000028525"/>
    </source>
</evidence>
<gene>
    <name evidence="10" type="ORF">IO98_16950</name>
</gene>
<dbReference type="Pfam" id="PF00374">
    <property type="entry name" value="NiFeSe_Hases"/>
    <property type="match status" value="3"/>
</dbReference>
<feature type="binding site" evidence="8">
    <location>
        <position position="444"/>
    </location>
    <ligand>
        <name>Mg(2+)</name>
        <dbReference type="ChEBI" id="CHEBI:18420"/>
    </ligand>
</feature>
<feature type="binding site" evidence="8">
    <location>
        <position position="64"/>
    </location>
    <ligand>
        <name>Ni(2+)</name>
        <dbReference type="ChEBI" id="CHEBI:49786"/>
    </ligand>
</feature>
<dbReference type="Gene3D" id="1.10.645.10">
    <property type="entry name" value="Cytochrome-c3 Hydrogenase, chain B"/>
    <property type="match status" value="1"/>
</dbReference>
<feature type="binding site" evidence="8">
    <location>
        <position position="391"/>
    </location>
    <ligand>
        <name>Mg(2+)</name>
        <dbReference type="ChEBI" id="CHEBI:18420"/>
    </ligand>
</feature>
<evidence type="ECO:0000256" key="9">
    <source>
        <dbReference type="RuleBase" id="RU003896"/>
    </source>
</evidence>
<protein>
    <submittedName>
        <fullName evidence="10">Ni/Fe hydrogenase</fullName>
    </submittedName>
</protein>
<evidence type="ECO:0000256" key="7">
    <source>
        <dbReference type="ARBA" id="ARBA00023002"/>
    </source>
</evidence>
<evidence type="ECO:0000256" key="3">
    <source>
        <dbReference type="ARBA" id="ARBA00009292"/>
    </source>
</evidence>
<comment type="cofactor">
    <cofactor evidence="8">
        <name>Fe cation</name>
        <dbReference type="ChEBI" id="CHEBI:24875"/>
    </cofactor>
</comment>
<dbReference type="RefSeq" id="WP_038283062.1">
    <property type="nucleotide sequence ID" value="NZ_JPME01000020.1"/>
</dbReference>
<evidence type="ECO:0000256" key="2">
    <source>
        <dbReference type="ARBA" id="ARBA00004196"/>
    </source>
</evidence>
<dbReference type="InterPro" id="IPR001501">
    <property type="entry name" value="Ni-dep_hyd_lsu"/>
</dbReference>
<dbReference type="InterPro" id="IPR029014">
    <property type="entry name" value="NiFe-Hase_large"/>
</dbReference>
<evidence type="ECO:0000256" key="5">
    <source>
        <dbReference type="ARBA" id="ARBA00022596"/>
    </source>
</evidence>
<evidence type="ECO:0000313" key="10">
    <source>
        <dbReference type="EMBL" id="KEZ89136.1"/>
    </source>
</evidence>
<feature type="binding site" evidence="8">
    <location>
        <position position="64"/>
    </location>
    <ligand>
        <name>Fe cation</name>
        <dbReference type="ChEBI" id="CHEBI:24875"/>
    </ligand>
</feature>
<keyword evidence="8" id="KW-0408">Iron</keyword>
<keyword evidence="8" id="KW-0460">Magnesium</keyword>
<keyword evidence="11" id="KW-1185">Reference proteome</keyword>
<dbReference type="STRING" id="29354.IO98_16950"/>
<evidence type="ECO:0000256" key="8">
    <source>
        <dbReference type="PIRSR" id="PIRSR601501-1"/>
    </source>
</evidence>
<evidence type="ECO:0000256" key="4">
    <source>
        <dbReference type="ARBA" id="ARBA00011771"/>
    </source>
</evidence>
<reference evidence="10 11" key="1">
    <citation type="submission" date="2014-07" db="EMBL/GenBank/DDBJ databases">
        <title>Draft genome of Clostridium celerecrescens 152B isolated from sediments associated with methane hydrate from Krishna Godavari basin.</title>
        <authorList>
            <person name="Honkalas V.S."/>
            <person name="Dabir A.P."/>
            <person name="Arora P."/>
            <person name="Dhakephalkar P.K."/>
        </authorList>
    </citation>
    <scope>NUCLEOTIDE SEQUENCE [LARGE SCALE GENOMIC DNA]</scope>
    <source>
        <strain evidence="10 11">152B</strain>
    </source>
</reference>
<proteinExistence type="inferred from homology"/>
<dbReference type="InterPro" id="IPR050867">
    <property type="entry name" value="NiFe/NiFeSe_hydrgnase_LSU"/>
</dbReference>
<comment type="subcellular location">
    <subcellularLocation>
        <location evidence="2">Cell envelope</location>
    </subcellularLocation>
</comment>
<feature type="binding site" evidence="8">
    <location>
        <position position="42"/>
    </location>
    <ligand>
        <name>Mg(2+)</name>
        <dbReference type="ChEBI" id="CHEBI:18420"/>
    </ligand>
</feature>
<dbReference type="PANTHER" id="PTHR42958">
    <property type="entry name" value="HYDROGENASE-2 LARGE CHAIN"/>
    <property type="match status" value="1"/>
</dbReference>
<dbReference type="GO" id="GO:0008901">
    <property type="term" value="F:ferredoxin hydrogenase activity"/>
    <property type="evidence" value="ECO:0007669"/>
    <property type="project" value="InterPro"/>
</dbReference>
<comment type="similarity">
    <text evidence="3 9">Belongs to the [NiFe]/[NiFeSe] hydrogenase large subunit family.</text>
</comment>
<dbReference type="PROSITE" id="PS00507">
    <property type="entry name" value="NI_HGENASE_L_1"/>
    <property type="match status" value="1"/>
</dbReference>
<keyword evidence="5 8" id="KW-0533">Nickel</keyword>
<sequence length="458" mass="51561">MAEKITINPVTRISGFMEIDADIEDQSVVAAKTKGLMFRGFEKMLQGRSPFDAVYFTQRICGICSTAHSMASALALEEALNIVPSEQGRYLRDLLHACEFLQNHLRHFYQFTLPDFVKLPEDYPLFKTDHNDYRLPKDINDKMVNDYFESLRFSREAHQMLATLGGKVPHNHGIFIGGITSPVSADKIISIKSILYNIGQFIVEKMLPDVYTIGTFYPEYYQFGGGYGNLLSYGSFNNYKNLGTLYVDPLVYSNGQTSPFDPALITQEDEYAWFNENDEPDRNKAKAYSWIKAPRYNNIPYEVGPLARQWLSGEYRNGISAMDRTIARVLEAKKIVEIMQTLIDNLVPGVSMQKEYEIPVQSSGKGLVDTTRGALGHWLYIDNSEIAFYQIITPSAWNLSTQTNGMKGTGEQALIGSPVRDVTAPVEIGRIIRSFDPCVSCATHVFLSGKHVNTIQVV</sequence>
<comment type="caution">
    <text evidence="10">The sequence shown here is derived from an EMBL/GenBank/DDBJ whole genome shotgun (WGS) entry which is preliminary data.</text>
</comment>
<organism evidence="10 11">
    <name type="scientific">Lacrimispora celerecrescens</name>
    <dbReference type="NCBI Taxonomy" id="29354"/>
    <lineage>
        <taxon>Bacteria</taxon>
        <taxon>Bacillati</taxon>
        <taxon>Bacillota</taxon>
        <taxon>Clostridia</taxon>
        <taxon>Lachnospirales</taxon>
        <taxon>Lachnospiraceae</taxon>
        <taxon>Lacrimispora</taxon>
    </lineage>
</organism>
<dbReference type="InterPro" id="IPR018194">
    <property type="entry name" value="Ni-dep_hyd_lsu_Ni_BS"/>
</dbReference>
<dbReference type="EMBL" id="JPME01000020">
    <property type="protein sequence ID" value="KEZ89136.1"/>
    <property type="molecule type" value="Genomic_DNA"/>
</dbReference>